<accession>A0A0N8D636</accession>
<evidence type="ECO:0000313" key="3">
    <source>
        <dbReference type="Proteomes" id="UP000076858"/>
    </source>
</evidence>
<keyword evidence="3" id="KW-1185">Reference proteome</keyword>
<dbReference type="Proteomes" id="UP000076858">
    <property type="component" value="Unassembled WGS sequence"/>
</dbReference>
<feature type="region of interest" description="Disordered" evidence="1">
    <location>
        <begin position="1"/>
        <end position="149"/>
    </location>
</feature>
<protein>
    <submittedName>
        <fullName evidence="2">Uncharacterized protein</fullName>
    </submittedName>
</protein>
<feature type="compositionally biased region" description="Basic and acidic residues" evidence="1">
    <location>
        <begin position="134"/>
        <end position="149"/>
    </location>
</feature>
<sequence length="452" mass="50152">MNKFDQFKDVVASRGRGRGGGRGRGRDGRDRGGPRGGSRGNMRGNFKGGKQANLIEDGSNHNQPEEPQGNHDRESGIQRSGERADAARGSRGRGGTAQGRQGRGGSSKGRPGRESSEKGNQVRHTVLEQAKQSKKGDIQKKEDTKENTGSEIKDGLSLYITFKDGPDVYELEKLKGFHALLTPPSKKEKEKIIIFKDIESLEAAKLILTAHQNVKSTNLMGFKSFKRQSNTSENCKLFLRFDKPYDEDTVKKLDSKILEVLPLKDNSCCKVQFASPEEAMSAAGRLKNLIRKTGLRQVDGFAGSTATKLGTSTTNAIIYHDQVVLRDVPKDASIKDIASLFPEAVSYFLYDKTFPASKFCHAALRFKNTERVAEILKCKFLNIAGKKVYVFPAYEELLCENPQLGEPEPVAVEVKEEPLTKKRKMDVRKEDDRNDQGECASDEEDGMDEDED</sequence>
<dbReference type="STRING" id="35525.A0A0N8D636"/>
<proteinExistence type="predicted"/>
<dbReference type="AlphaFoldDB" id="A0A0N8D636"/>
<name>A0A0N8D636_9CRUS</name>
<feature type="compositionally biased region" description="Gly residues" evidence="1">
    <location>
        <begin position="92"/>
        <end position="107"/>
    </location>
</feature>
<reference evidence="2 3" key="1">
    <citation type="submission" date="2016-03" db="EMBL/GenBank/DDBJ databases">
        <title>EvidentialGene: Evidence-directed Construction of Genes on Genomes.</title>
        <authorList>
            <person name="Gilbert D.G."/>
            <person name="Choi J.-H."/>
            <person name="Mockaitis K."/>
            <person name="Colbourne J."/>
            <person name="Pfrender M."/>
        </authorList>
    </citation>
    <scope>NUCLEOTIDE SEQUENCE [LARGE SCALE GENOMIC DNA]</scope>
    <source>
        <strain evidence="2 3">Xinb3</strain>
        <tissue evidence="2">Complete organism</tissue>
    </source>
</reference>
<feature type="region of interest" description="Disordered" evidence="1">
    <location>
        <begin position="407"/>
        <end position="452"/>
    </location>
</feature>
<dbReference type="OrthoDB" id="6368739at2759"/>
<gene>
    <name evidence="2" type="ORF">APZ42_023540</name>
</gene>
<feature type="compositionally biased region" description="Basic and acidic residues" evidence="1">
    <location>
        <begin position="24"/>
        <end position="33"/>
    </location>
</feature>
<feature type="compositionally biased region" description="Basic and acidic residues" evidence="1">
    <location>
        <begin position="68"/>
        <end position="88"/>
    </location>
</feature>
<feature type="compositionally biased region" description="Basic and acidic residues" evidence="1">
    <location>
        <begin position="427"/>
        <end position="436"/>
    </location>
</feature>
<organism evidence="2 3">
    <name type="scientific">Daphnia magna</name>
    <dbReference type="NCBI Taxonomy" id="35525"/>
    <lineage>
        <taxon>Eukaryota</taxon>
        <taxon>Metazoa</taxon>
        <taxon>Ecdysozoa</taxon>
        <taxon>Arthropoda</taxon>
        <taxon>Crustacea</taxon>
        <taxon>Branchiopoda</taxon>
        <taxon>Diplostraca</taxon>
        <taxon>Cladocera</taxon>
        <taxon>Anomopoda</taxon>
        <taxon>Daphniidae</taxon>
        <taxon>Daphnia</taxon>
    </lineage>
</organism>
<feature type="compositionally biased region" description="Acidic residues" evidence="1">
    <location>
        <begin position="440"/>
        <end position="452"/>
    </location>
</feature>
<dbReference type="EMBL" id="LRGB01001574">
    <property type="protein sequence ID" value="KZS11625.1"/>
    <property type="molecule type" value="Genomic_DNA"/>
</dbReference>
<evidence type="ECO:0000313" key="2">
    <source>
        <dbReference type="EMBL" id="KZS11625.1"/>
    </source>
</evidence>
<evidence type="ECO:0000256" key="1">
    <source>
        <dbReference type="SAM" id="MobiDB-lite"/>
    </source>
</evidence>
<comment type="caution">
    <text evidence="2">The sequence shown here is derived from an EMBL/GenBank/DDBJ whole genome shotgun (WGS) entry which is preliminary data.</text>
</comment>